<protein>
    <recommendedName>
        <fullName evidence="3">Pentapeptide repeat protein</fullName>
    </recommendedName>
</protein>
<dbReference type="eggNOG" id="ENOG5034CCX">
    <property type="taxonomic scope" value="Bacteria"/>
</dbReference>
<name>F2IFH8_FLUTR</name>
<dbReference type="AlphaFoldDB" id="F2IFH8"/>
<evidence type="ECO:0000313" key="1">
    <source>
        <dbReference type="EMBL" id="AEA45692.1"/>
    </source>
</evidence>
<reference evidence="2" key="2">
    <citation type="submission" date="2011-02" db="EMBL/GenBank/DDBJ databases">
        <title>The complete genome of Fluviicola taffensis DSM 16823.</title>
        <authorList>
            <consortium name="US DOE Joint Genome Institute (JGI-PGF)"/>
            <person name="Lucas S."/>
            <person name="Copeland A."/>
            <person name="Lapidus A."/>
            <person name="Bruce D."/>
            <person name="Goodwin L."/>
            <person name="Pitluck S."/>
            <person name="Kyrpides N."/>
            <person name="Mavromatis K."/>
            <person name="Ivanova N."/>
            <person name="Mikhailova N."/>
            <person name="Pagani I."/>
            <person name="Chertkov O."/>
            <person name="Detter J.C."/>
            <person name="Han C."/>
            <person name="Tapia R."/>
            <person name="Land M."/>
            <person name="Hauser L."/>
            <person name="Markowitz V."/>
            <person name="Cheng J.-F."/>
            <person name="Hugenholtz P."/>
            <person name="Woyke T."/>
            <person name="Wu D."/>
            <person name="Tindall B."/>
            <person name="Pomrenke H.G."/>
            <person name="Brambilla E."/>
            <person name="Klenk H.-P."/>
            <person name="Eisen J.A."/>
        </authorList>
    </citation>
    <scope>NUCLEOTIDE SEQUENCE [LARGE SCALE GENOMIC DNA]</scope>
    <source>
        <strain evidence="2">DSM 16823 / RW262 / RW262</strain>
    </source>
</reference>
<evidence type="ECO:0008006" key="3">
    <source>
        <dbReference type="Google" id="ProtNLM"/>
    </source>
</evidence>
<sequence>MLKDEITKWTEYDRLAFQDENFEKIDLTSLMQSDKFDFNTELIFENCNIHSIGDSIKLYSKKISFIDCEIGSIWFQGTHFIGGLELKNCSVSNYSYLQAIGHNLAPNEFIIDNCVFNDYVDFFDCYFEGPVQITNNDFRQGTNIGIYLQRPFGILADINYKIENNKGDIFKDDENDPGSIKN</sequence>
<dbReference type="SUPFAM" id="SSF51126">
    <property type="entry name" value="Pectin lyase-like"/>
    <property type="match status" value="1"/>
</dbReference>
<dbReference type="HOGENOM" id="CLU_1522747_0_0_10"/>
<dbReference type="OrthoDB" id="1097343at2"/>
<dbReference type="EMBL" id="CP002542">
    <property type="protein sequence ID" value="AEA45692.1"/>
    <property type="molecule type" value="Genomic_DNA"/>
</dbReference>
<gene>
    <name evidence="1" type="ordered locus">Fluta_3724</name>
</gene>
<dbReference type="KEGG" id="fte:Fluta_3724"/>
<dbReference type="InterPro" id="IPR011050">
    <property type="entry name" value="Pectin_lyase_fold/virulence"/>
</dbReference>
<organism evidence="1 2">
    <name type="scientific">Fluviicola taffensis (strain DSM 16823 / NCIMB 13979 / RW262)</name>
    <dbReference type="NCBI Taxonomy" id="755732"/>
    <lineage>
        <taxon>Bacteria</taxon>
        <taxon>Pseudomonadati</taxon>
        <taxon>Bacteroidota</taxon>
        <taxon>Flavobacteriia</taxon>
        <taxon>Flavobacteriales</taxon>
        <taxon>Crocinitomicaceae</taxon>
        <taxon>Fluviicola</taxon>
    </lineage>
</organism>
<reference evidence="1 2" key="1">
    <citation type="journal article" date="2011" name="Stand. Genomic Sci.">
        <title>Complete genome sequence of the gliding freshwater bacterium Fluviicola taffensis type strain (RW262).</title>
        <authorList>
            <person name="Woyke T."/>
            <person name="Chertkov O."/>
            <person name="Lapidus A."/>
            <person name="Nolan M."/>
            <person name="Lucas S."/>
            <person name="Del Rio T.G."/>
            <person name="Tice H."/>
            <person name="Cheng J.F."/>
            <person name="Tapia R."/>
            <person name="Han C."/>
            <person name="Goodwin L."/>
            <person name="Pitluck S."/>
            <person name="Liolios K."/>
            <person name="Pagani I."/>
            <person name="Ivanova N."/>
            <person name="Huntemann M."/>
            <person name="Mavromatis K."/>
            <person name="Mikhailova N."/>
            <person name="Pati A."/>
            <person name="Chen A."/>
            <person name="Palaniappan K."/>
            <person name="Land M."/>
            <person name="Hauser L."/>
            <person name="Brambilla E.M."/>
            <person name="Rohde M."/>
            <person name="Mwirichia R."/>
            <person name="Sikorski J."/>
            <person name="Tindall B.J."/>
            <person name="Goker M."/>
            <person name="Bristow J."/>
            <person name="Eisen J.A."/>
            <person name="Markowitz V."/>
            <person name="Hugenholtz P."/>
            <person name="Klenk H.P."/>
            <person name="Kyrpides N.C."/>
        </authorList>
    </citation>
    <scope>NUCLEOTIDE SEQUENCE [LARGE SCALE GENOMIC DNA]</scope>
    <source>
        <strain evidence="2">DSM 16823 / RW262 / RW262</strain>
    </source>
</reference>
<dbReference type="Proteomes" id="UP000007463">
    <property type="component" value="Chromosome"/>
</dbReference>
<evidence type="ECO:0000313" key="2">
    <source>
        <dbReference type="Proteomes" id="UP000007463"/>
    </source>
</evidence>
<accession>F2IFH8</accession>
<proteinExistence type="predicted"/>
<dbReference type="RefSeq" id="WP_013688455.1">
    <property type="nucleotide sequence ID" value="NC_015321.1"/>
</dbReference>
<keyword evidence="2" id="KW-1185">Reference proteome</keyword>